<protein>
    <submittedName>
        <fullName evidence="1">Uncharacterized protein</fullName>
    </submittedName>
</protein>
<proteinExistence type="predicted"/>
<gene>
    <name evidence="1" type="ORF">BpHYR1_027156</name>
</gene>
<reference evidence="1 2" key="1">
    <citation type="journal article" date="2018" name="Sci. Rep.">
        <title>Genomic signatures of local adaptation to the degree of environmental predictability in rotifers.</title>
        <authorList>
            <person name="Franch-Gras L."/>
            <person name="Hahn C."/>
            <person name="Garcia-Roger E.M."/>
            <person name="Carmona M.J."/>
            <person name="Serra M."/>
            <person name="Gomez A."/>
        </authorList>
    </citation>
    <scope>NUCLEOTIDE SEQUENCE [LARGE SCALE GENOMIC DNA]</scope>
    <source>
        <strain evidence="1">HYR1</strain>
    </source>
</reference>
<keyword evidence="2" id="KW-1185">Reference proteome</keyword>
<name>A0A3M7QFX3_BRAPC</name>
<organism evidence="1 2">
    <name type="scientific">Brachionus plicatilis</name>
    <name type="common">Marine rotifer</name>
    <name type="synonym">Brachionus muelleri</name>
    <dbReference type="NCBI Taxonomy" id="10195"/>
    <lineage>
        <taxon>Eukaryota</taxon>
        <taxon>Metazoa</taxon>
        <taxon>Spiralia</taxon>
        <taxon>Gnathifera</taxon>
        <taxon>Rotifera</taxon>
        <taxon>Eurotatoria</taxon>
        <taxon>Monogononta</taxon>
        <taxon>Pseudotrocha</taxon>
        <taxon>Ploima</taxon>
        <taxon>Brachionidae</taxon>
        <taxon>Brachionus</taxon>
    </lineage>
</organism>
<dbReference type="AlphaFoldDB" id="A0A3M7QFX3"/>
<evidence type="ECO:0000313" key="1">
    <source>
        <dbReference type="EMBL" id="RNA10064.1"/>
    </source>
</evidence>
<comment type="caution">
    <text evidence="1">The sequence shown here is derived from an EMBL/GenBank/DDBJ whole genome shotgun (WGS) entry which is preliminary data.</text>
</comment>
<dbReference type="EMBL" id="REGN01006309">
    <property type="protein sequence ID" value="RNA10064.1"/>
    <property type="molecule type" value="Genomic_DNA"/>
</dbReference>
<dbReference type="Proteomes" id="UP000276133">
    <property type="component" value="Unassembled WGS sequence"/>
</dbReference>
<evidence type="ECO:0000313" key="2">
    <source>
        <dbReference type="Proteomes" id="UP000276133"/>
    </source>
</evidence>
<accession>A0A3M7QFX3</accession>
<sequence>MILLLLFGQKIEDFFPVLLNDLIITKKICKTTFCLRDSNQELSEQDIFAIYQSIKVLMINGI</sequence>